<dbReference type="Gene3D" id="2.60.120.380">
    <property type="match status" value="1"/>
</dbReference>
<dbReference type="InterPro" id="IPR036465">
    <property type="entry name" value="vWFA_dom_sf"/>
</dbReference>
<dbReference type="Pfam" id="PF08487">
    <property type="entry name" value="VIT"/>
    <property type="match status" value="1"/>
</dbReference>
<gene>
    <name evidence="4" type="ORF">EDC25_1306</name>
</gene>
<keyword evidence="2" id="KW-0732">Signal</keyword>
<organism evidence="4 5">
    <name type="scientific">Pseudofulvimonas gallinarii</name>
    <dbReference type="NCBI Taxonomy" id="634155"/>
    <lineage>
        <taxon>Bacteria</taxon>
        <taxon>Pseudomonadati</taxon>
        <taxon>Pseudomonadota</taxon>
        <taxon>Gammaproteobacteria</taxon>
        <taxon>Lysobacterales</taxon>
        <taxon>Rhodanobacteraceae</taxon>
        <taxon>Pseudofulvimonas</taxon>
    </lineage>
</organism>
<evidence type="ECO:0000256" key="2">
    <source>
        <dbReference type="SAM" id="SignalP"/>
    </source>
</evidence>
<evidence type="ECO:0000313" key="4">
    <source>
        <dbReference type="EMBL" id="TCS93035.1"/>
    </source>
</evidence>
<proteinExistence type="predicted"/>
<comment type="caution">
    <text evidence="4">The sequence shown here is derived from an EMBL/GenBank/DDBJ whole genome shotgun (WGS) entry which is preliminary data.</text>
</comment>
<dbReference type="CDD" id="cd00198">
    <property type="entry name" value="vWFA"/>
    <property type="match status" value="1"/>
</dbReference>
<accession>A0A4R3L2B4</accession>
<dbReference type="Proteomes" id="UP000294599">
    <property type="component" value="Unassembled WGS sequence"/>
</dbReference>
<feature type="signal peptide" evidence="2">
    <location>
        <begin position="1"/>
        <end position="23"/>
    </location>
</feature>
<dbReference type="RefSeq" id="WP_123522189.1">
    <property type="nucleotide sequence ID" value="NZ_JBHLWF010000030.1"/>
</dbReference>
<dbReference type="Gene3D" id="3.40.50.410">
    <property type="entry name" value="von Willebrand factor, type A domain"/>
    <property type="match status" value="1"/>
</dbReference>
<dbReference type="EMBL" id="SMAF01000030">
    <property type="protein sequence ID" value="TCS93035.1"/>
    <property type="molecule type" value="Genomic_DNA"/>
</dbReference>
<feature type="domain" description="VIT" evidence="3">
    <location>
        <begin position="24"/>
        <end position="152"/>
    </location>
</feature>
<feature type="region of interest" description="Disordered" evidence="1">
    <location>
        <begin position="688"/>
        <end position="758"/>
    </location>
</feature>
<reference evidence="4 5" key="1">
    <citation type="submission" date="2019-03" db="EMBL/GenBank/DDBJ databases">
        <title>Genomic Encyclopedia of Type Strains, Phase IV (KMG-IV): sequencing the most valuable type-strain genomes for metagenomic binning, comparative biology and taxonomic classification.</title>
        <authorList>
            <person name="Goeker M."/>
        </authorList>
    </citation>
    <scope>NUCLEOTIDE SEQUENCE [LARGE SCALE GENOMIC DNA]</scope>
    <source>
        <strain evidence="4 5">DSM 21944</strain>
    </source>
</reference>
<dbReference type="PROSITE" id="PS51468">
    <property type="entry name" value="VIT"/>
    <property type="match status" value="1"/>
</dbReference>
<dbReference type="InterPro" id="IPR019220">
    <property type="entry name" value="DUF2135"/>
</dbReference>
<dbReference type="PANTHER" id="PTHR45737">
    <property type="entry name" value="VON WILLEBRAND FACTOR A DOMAIN-CONTAINING PROTEIN 5A"/>
    <property type="match status" value="1"/>
</dbReference>
<feature type="compositionally biased region" description="Pro residues" evidence="1">
    <location>
        <begin position="734"/>
        <end position="744"/>
    </location>
</feature>
<protein>
    <submittedName>
        <fullName evidence="4">Uncharacterized protein DUF2135</fullName>
    </submittedName>
</protein>
<dbReference type="InterPro" id="IPR013694">
    <property type="entry name" value="VIT"/>
</dbReference>
<dbReference type="PANTHER" id="PTHR45737:SF6">
    <property type="entry name" value="VON WILLEBRAND FACTOR A DOMAIN-CONTAINING PROTEIN 5A"/>
    <property type="match status" value="1"/>
</dbReference>
<dbReference type="OrthoDB" id="266279at2"/>
<dbReference type="Pfam" id="PF09906">
    <property type="entry name" value="DUF2135"/>
    <property type="match status" value="1"/>
</dbReference>
<evidence type="ECO:0000259" key="3">
    <source>
        <dbReference type="PROSITE" id="PS51468"/>
    </source>
</evidence>
<feature type="chain" id="PRO_5030099222" evidence="2">
    <location>
        <begin position="24"/>
        <end position="1075"/>
    </location>
</feature>
<evidence type="ECO:0000313" key="5">
    <source>
        <dbReference type="Proteomes" id="UP000294599"/>
    </source>
</evidence>
<name>A0A4R3L2B4_9GAMM</name>
<feature type="compositionally biased region" description="Low complexity" evidence="1">
    <location>
        <begin position="688"/>
        <end position="701"/>
    </location>
</feature>
<dbReference type="SUPFAM" id="SSF53300">
    <property type="entry name" value="vWA-like"/>
    <property type="match status" value="1"/>
</dbReference>
<sequence length="1075" mass="116889">MNLGTMAATAAVALGMAAGAARAQTQVWIPPDQGLEPIRLDSVDIDIDVEGFIARTRMELVFANPNGRVLEGEFVFPLAPGQTVSGYELEVAGRLRAGVVVPKQTARVAFENIIRQQIDPGLVELTQGNVFRTRLYPLPAHGNKRIVLRFEQVLVEDGAQQRYVLPLHFDAPVRRFAVKAQARTLGAADAGVPASPDPSLRFDRAGESWVASFERADVKPQSELSFQIPRQATANWMLALDPVDPEWVTWVARVETGMPVDADAPVVPRRIAVFYDASGSARERDRERELAALAAYLRRLPRVTVDLIAFRDAAEPARSFNIERGDAGALLDAIRALPLDGGSSYGAIDFAQAAQAQRVLVIGDGLSNFGDAEPRAMPASGNAIVHVLHAAQKLDAARLDAIARRGGGVRIDLMHSSADEAASALGRRPWRVLALDAGRAACVDVTPAVPSTVERSLLIAGRCRGLDVDAGLQLAFGRGGESAGHHVHLRGNAWRAKGDMAASVHRLWAQSHLADLDADPRPDTAKITALATRHGVVTRHTSLLVLDRIEDYVRYRIEPPEAELREQYHALLASTPKTPEDAGRDARIASLAQQWREFRDWHGRRHPWLESVLVALAQQENARWRAVPDSVDGAAALRERSGRLLKLSEQLGERWLDEGGDAATRRRWEAEAATVMRDLDQLRRRRLQLAPESESAASGASDRPVPTGGAIAEAGVARRRAVRDSDEAPVLASAPPPPPPPSAPAPGEATAAVAAEEAAPDASLPPLLSAGINIAGWNPDTPYLRMLRAADDPYAAYLVEREQHGNAPSFFLDCADYFREEAKNPGLAVRVLSNIAELGLDDTALTRVLAYRLAQWDLYALAVGQFESALAQRPEEPQSYRDLALALSRLPQPQWTRAVELLWQIATGEWHGRFPGIELIALHELNDLLAKAGSGVDVSALAIPAELLQPLPIGLRVVLTWDADNTDIDLWVIDPVGDKAYYGQNQTRTGGHVSRDFTQGYGPEVYTIARPLPGTYRIQANYYGDRRQSVSGPVTVQVEFQTGFGEAGGERQAITRRLESGKQTIDLGEFTVGID</sequence>
<dbReference type="InterPro" id="IPR002035">
    <property type="entry name" value="VWF_A"/>
</dbReference>
<dbReference type="SMART" id="SM00327">
    <property type="entry name" value="VWA"/>
    <property type="match status" value="1"/>
</dbReference>
<feature type="compositionally biased region" description="Low complexity" evidence="1">
    <location>
        <begin position="745"/>
        <end position="758"/>
    </location>
</feature>
<dbReference type="AlphaFoldDB" id="A0A4R3L2B4"/>
<keyword evidence="5" id="KW-1185">Reference proteome</keyword>
<evidence type="ECO:0000256" key="1">
    <source>
        <dbReference type="SAM" id="MobiDB-lite"/>
    </source>
</evidence>